<organism evidence="1 2">
    <name type="scientific">Pristionchus mayeri</name>
    <dbReference type="NCBI Taxonomy" id="1317129"/>
    <lineage>
        <taxon>Eukaryota</taxon>
        <taxon>Metazoa</taxon>
        <taxon>Ecdysozoa</taxon>
        <taxon>Nematoda</taxon>
        <taxon>Chromadorea</taxon>
        <taxon>Rhabditida</taxon>
        <taxon>Rhabditina</taxon>
        <taxon>Diplogasteromorpha</taxon>
        <taxon>Diplogasteroidea</taxon>
        <taxon>Neodiplogasteridae</taxon>
        <taxon>Pristionchus</taxon>
    </lineage>
</organism>
<proteinExistence type="predicted"/>
<sequence length="77" mass="8573">AIPLLMQFFEVRLGHVRIYVGPDSLFPIRLRFVDDESEADGADENVHGEYVGGHGSDDIPSVRRLAVVPPPDRVCAW</sequence>
<gene>
    <name evidence="1" type="ORF">PMAYCL1PPCAC_33061</name>
</gene>
<name>A0AAN5IGF9_9BILA</name>
<reference evidence="2" key="1">
    <citation type="submission" date="2022-10" db="EMBL/GenBank/DDBJ databases">
        <title>Genome assembly of Pristionchus species.</title>
        <authorList>
            <person name="Yoshida K."/>
            <person name="Sommer R.J."/>
        </authorList>
    </citation>
    <scope>NUCLEOTIDE SEQUENCE [LARGE SCALE GENOMIC DNA]</scope>
    <source>
        <strain evidence="2">RS5460</strain>
    </source>
</reference>
<feature type="non-terminal residue" evidence="1">
    <location>
        <position position="1"/>
    </location>
</feature>
<evidence type="ECO:0000313" key="2">
    <source>
        <dbReference type="Proteomes" id="UP001328107"/>
    </source>
</evidence>
<accession>A0AAN5IGF9</accession>
<feature type="non-terminal residue" evidence="1">
    <location>
        <position position="77"/>
    </location>
</feature>
<dbReference type="Proteomes" id="UP001328107">
    <property type="component" value="Unassembled WGS sequence"/>
</dbReference>
<protein>
    <submittedName>
        <fullName evidence="1">Uncharacterized protein</fullName>
    </submittedName>
</protein>
<dbReference type="EMBL" id="BTRK01000006">
    <property type="protein sequence ID" value="GMR62866.1"/>
    <property type="molecule type" value="Genomic_DNA"/>
</dbReference>
<dbReference type="AlphaFoldDB" id="A0AAN5IGF9"/>
<comment type="caution">
    <text evidence="1">The sequence shown here is derived from an EMBL/GenBank/DDBJ whole genome shotgun (WGS) entry which is preliminary data.</text>
</comment>
<evidence type="ECO:0000313" key="1">
    <source>
        <dbReference type="EMBL" id="GMR62866.1"/>
    </source>
</evidence>
<keyword evidence="2" id="KW-1185">Reference proteome</keyword>